<proteinExistence type="predicted"/>
<dbReference type="Proteomes" id="UP000324222">
    <property type="component" value="Unassembled WGS sequence"/>
</dbReference>
<keyword evidence="2" id="KW-1185">Reference proteome</keyword>
<name>A0A5B7FP33_PORTR</name>
<comment type="caution">
    <text evidence="1">The sequence shown here is derived from an EMBL/GenBank/DDBJ whole genome shotgun (WGS) entry which is preliminary data.</text>
</comment>
<evidence type="ECO:0000313" key="2">
    <source>
        <dbReference type="Proteomes" id="UP000324222"/>
    </source>
</evidence>
<reference evidence="1 2" key="1">
    <citation type="submission" date="2019-05" db="EMBL/GenBank/DDBJ databases">
        <title>Another draft genome of Portunus trituberculatus and its Hox gene families provides insights of decapod evolution.</title>
        <authorList>
            <person name="Jeong J.-H."/>
            <person name="Song I."/>
            <person name="Kim S."/>
            <person name="Choi T."/>
            <person name="Kim D."/>
            <person name="Ryu S."/>
            <person name="Kim W."/>
        </authorList>
    </citation>
    <scope>NUCLEOTIDE SEQUENCE [LARGE SCALE GENOMIC DNA]</scope>
    <source>
        <tissue evidence="1">Muscle</tissue>
    </source>
</reference>
<evidence type="ECO:0000313" key="1">
    <source>
        <dbReference type="EMBL" id="MPC46668.1"/>
    </source>
</evidence>
<dbReference type="EMBL" id="VSRR010007317">
    <property type="protein sequence ID" value="MPC46668.1"/>
    <property type="molecule type" value="Genomic_DNA"/>
</dbReference>
<organism evidence="1 2">
    <name type="scientific">Portunus trituberculatus</name>
    <name type="common">Swimming crab</name>
    <name type="synonym">Neptunus trituberculatus</name>
    <dbReference type="NCBI Taxonomy" id="210409"/>
    <lineage>
        <taxon>Eukaryota</taxon>
        <taxon>Metazoa</taxon>
        <taxon>Ecdysozoa</taxon>
        <taxon>Arthropoda</taxon>
        <taxon>Crustacea</taxon>
        <taxon>Multicrustacea</taxon>
        <taxon>Malacostraca</taxon>
        <taxon>Eumalacostraca</taxon>
        <taxon>Eucarida</taxon>
        <taxon>Decapoda</taxon>
        <taxon>Pleocyemata</taxon>
        <taxon>Brachyura</taxon>
        <taxon>Eubrachyura</taxon>
        <taxon>Portunoidea</taxon>
        <taxon>Portunidae</taxon>
        <taxon>Portuninae</taxon>
        <taxon>Portunus</taxon>
    </lineage>
</organism>
<dbReference type="AlphaFoldDB" id="A0A5B7FP33"/>
<gene>
    <name evidence="1" type="ORF">E2C01_040393</name>
</gene>
<accession>A0A5B7FP33</accession>
<sequence>MVSMRAFPNSTSWHVSRRVWCRGSGQPCLLLRAFSSVPRLRLGIISLCPLWPKPALVGVVPVGFVPCPPLRANVPVTHAATGQSLTRAEMEGLHIGGPSSGISFHRVAGSRWAAGQDGKGARVAAG</sequence>
<protein>
    <submittedName>
        <fullName evidence="1">Uncharacterized protein</fullName>
    </submittedName>
</protein>